<dbReference type="EMBL" id="LRPH01000093">
    <property type="protein sequence ID" value="KWU54962.1"/>
    <property type="molecule type" value="Genomic_DNA"/>
</dbReference>
<gene>
    <name evidence="3" type="ORF">AWW70_25485</name>
    <name evidence="6" type="ORF">BACI71_40600</name>
    <name evidence="4" type="ORF">BW900_18420</name>
    <name evidence="2" type="ORF">III_03108</name>
    <name evidence="5" type="ORF">S3E15_05417</name>
</gene>
<accession>A0A0B5SAI3</accession>
<keyword evidence="1" id="KW-1133">Transmembrane helix</keyword>
<dbReference type="Proteomes" id="UP000006976">
    <property type="component" value="Unassembled WGS sequence"/>
</dbReference>
<evidence type="ECO:0000256" key="1">
    <source>
        <dbReference type="SAM" id="Phobius"/>
    </source>
</evidence>
<dbReference type="Proteomes" id="UP000065797">
    <property type="component" value="Unassembled WGS sequence"/>
</dbReference>
<evidence type="ECO:0000313" key="10">
    <source>
        <dbReference type="Proteomes" id="UP000194131"/>
    </source>
</evidence>
<protein>
    <submittedName>
        <fullName evidence="6">Uncharacterized protein</fullName>
    </submittedName>
</protein>
<evidence type="ECO:0000313" key="11">
    <source>
        <dbReference type="Proteomes" id="UP000437562"/>
    </source>
</evidence>
<reference evidence="3 8" key="2">
    <citation type="submission" date="2016-01" db="EMBL/GenBank/DDBJ databases">
        <authorList>
            <person name="McClelland M."/>
            <person name="Jain A."/>
            <person name="Saraogi P."/>
            <person name="Mendelson R."/>
            <person name="Westerman R."/>
            <person name="SanMiguel P."/>
            <person name="Csonka L."/>
        </authorList>
    </citation>
    <scope>NUCLEOTIDE SEQUENCE [LARGE SCALE GENOMIC DNA]</scope>
    <source>
        <strain evidence="3 8">PE8-15</strain>
    </source>
</reference>
<organism evidence="6 11">
    <name type="scientific">Bacillus mycoides</name>
    <dbReference type="NCBI Taxonomy" id="1405"/>
    <lineage>
        <taxon>Bacteria</taxon>
        <taxon>Bacillati</taxon>
        <taxon>Bacillota</taxon>
        <taxon>Bacilli</taxon>
        <taxon>Bacillales</taxon>
        <taxon>Bacillaceae</taxon>
        <taxon>Bacillus</taxon>
        <taxon>Bacillus cereus group</taxon>
    </lineage>
</organism>
<reference evidence="6 11" key="5">
    <citation type="submission" date="2019-10" db="EMBL/GenBank/DDBJ databases">
        <authorList>
            <person name="Karimi E."/>
        </authorList>
    </citation>
    <scope>NUCLEOTIDE SEQUENCE [LARGE SCALE GENOMIC DNA]</scope>
    <source>
        <strain evidence="6">Bacillus sp. 71</strain>
    </source>
</reference>
<accession>A0A084IZQ9</accession>
<dbReference type="KEGG" id="bmyo:BG05_3675"/>
<evidence type="ECO:0000313" key="5">
    <source>
        <dbReference type="EMBL" id="OSX92436.1"/>
    </source>
</evidence>
<evidence type="ECO:0000313" key="7">
    <source>
        <dbReference type="Proteomes" id="UP000006976"/>
    </source>
</evidence>
<evidence type="ECO:0000313" key="6">
    <source>
        <dbReference type="EMBL" id="VXC65409.1"/>
    </source>
</evidence>
<evidence type="ECO:0000313" key="2">
    <source>
        <dbReference type="EMBL" id="EJR39992.1"/>
    </source>
</evidence>
<evidence type="ECO:0000313" key="8">
    <source>
        <dbReference type="Proteomes" id="UP000065797"/>
    </source>
</evidence>
<reference evidence="5 10" key="3">
    <citation type="submission" date="2016-12" db="EMBL/GenBank/DDBJ databases">
        <title>Genome Sequences of Twelve Sporeforming Bacillus Species Isolated from Foods.</title>
        <authorList>
            <person name="De Jong A."/>
            <person name="Holsappel S."/>
            <person name="Kuipers O.P."/>
        </authorList>
    </citation>
    <scope>NUCLEOTIDE SEQUENCE [LARGE SCALE GENOMIC DNA]</scope>
    <source>
        <strain evidence="5 10">S3E15</strain>
    </source>
</reference>
<accession>A0A654ACT3</accession>
<dbReference type="EMBL" id="CABWMC010000029">
    <property type="protein sequence ID" value="VXC65409.1"/>
    <property type="molecule type" value="Genomic_DNA"/>
</dbReference>
<dbReference type="RefSeq" id="WP_002127298.1">
    <property type="nucleotide sequence ID" value="NZ_CM000719.1"/>
</dbReference>
<accession>J8I425</accession>
<evidence type="ECO:0000313" key="3">
    <source>
        <dbReference type="EMBL" id="KWU54962.1"/>
    </source>
</evidence>
<evidence type="ECO:0000313" key="4">
    <source>
        <dbReference type="EMBL" id="OOR05313.1"/>
    </source>
</evidence>
<dbReference type="Proteomes" id="UP000437562">
    <property type="component" value="Unassembled WGS sequence"/>
</dbReference>
<evidence type="ECO:0000313" key="9">
    <source>
        <dbReference type="Proteomes" id="UP000190696"/>
    </source>
</evidence>
<proteinExistence type="predicted"/>
<dbReference type="AlphaFoldDB" id="A0A084IZQ9"/>
<keyword evidence="1" id="KW-0472">Membrane</keyword>
<name>A0A084IZQ9_BACMY</name>
<keyword evidence="1" id="KW-0812">Transmembrane</keyword>
<sequence length="86" mass="10233">MEYVKKIVKRKKLGEFEIILFVERCFLSKIIIIEHFCIKTSIRLVEEGSILIIFKRVLFYFSHIVSYLGMINQTYIGILSMKKVNK</sequence>
<dbReference type="GeneID" id="71775812"/>
<feature type="transmembrane region" description="Helical" evidence="1">
    <location>
        <begin position="57"/>
        <end position="78"/>
    </location>
</feature>
<reference evidence="4 9" key="4">
    <citation type="submission" date="2017-01" db="EMBL/GenBank/DDBJ databases">
        <title>Bacillus cereus isolates.</title>
        <authorList>
            <person name="Beno S.M."/>
        </authorList>
    </citation>
    <scope>NUCLEOTIDE SEQUENCE [LARGE SCALE GENOMIC DNA]</scope>
    <source>
        <strain evidence="4 9">FSL W7-1108</strain>
    </source>
</reference>
<dbReference type="EMBL" id="MUAI01000016">
    <property type="protein sequence ID" value="OOR05313.1"/>
    <property type="molecule type" value="Genomic_DNA"/>
</dbReference>
<dbReference type="EMBL" id="MRWU01000007">
    <property type="protein sequence ID" value="OSX92436.1"/>
    <property type="molecule type" value="Genomic_DNA"/>
</dbReference>
<dbReference type="EMBL" id="AHEV01000019">
    <property type="protein sequence ID" value="EJR39992.1"/>
    <property type="molecule type" value="Genomic_DNA"/>
</dbReference>
<reference evidence="2 7" key="1">
    <citation type="submission" date="2012-04" db="EMBL/GenBank/DDBJ databases">
        <title>The Genome Sequence of Bacillus cereus VD078.</title>
        <authorList>
            <consortium name="The Broad Institute Genome Sequencing Platform"/>
            <consortium name="The Broad Institute Genome Sequencing Center for Infectious Disease"/>
            <person name="Feldgarden M."/>
            <person name="Van der Auwera G.A."/>
            <person name="Mahillon J."/>
            <person name="Duprez V."/>
            <person name="Timmery S."/>
            <person name="Mattelet C."/>
            <person name="Dierick K."/>
            <person name="Sun M."/>
            <person name="Yu Z."/>
            <person name="Zhu L."/>
            <person name="Hu X."/>
            <person name="Shank E.B."/>
            <person name="Swiecicka I."/>
            <person name="Hansen B.M."/>
            <person name="Andrup L."/>
            <person name="Young S.K."/>
            <person name="Zeng Q."/>
            <person name="Gargeya S."/>
            <person name="Fitzgerald M."/>
            <person name="Haas B."/>
            <person name="Abouelleil A."/>
            <person name="Alvarado L."/>
            <person name="Arachchi H.M."/>
            <person name="Berlin A."/>
            <person name="Chapman S.B."/>
            <person name="Goldberg J."/>
            <person name="Griggs A."/>
            <person name="Gujja S."/>
            <person name="Hansen M."/>
            <person name="Howarth C."/>
            <person name="Imamovic A."/>
            <person name="Larimer J."/>
            <person name="McCowen C."/>
            <person name="Montmayeur A."/>
            <person name="Murphy C."/>
            <person name="Neiman D."/>
            <person name="Pearson M."/>
            <person name="Priest M."/>
            <person name="Roberts A."/>
            <person name="Saif S."/>
            <person name="Shea T."/>
            <person name="Sisk P."/>
            <person name="Sykes S."/>
            <person name="Wortman J."/>
            <person name="Nusbaum C."/>
            <person name="Birren B."/>
        </authorList>
    </citation>
    <scope>NUCLEOTIDE SEQUENCE [LARGE SCALE GENOMIC DNA]</scope>
    <source>
        <strain evidence="2 7">VD078</strain>
    </source>
</reference>
<dbReference type="Proteomes" id="UP000194131">
    <property type="component" value="Unassembled WGS sequence"/>
</dbReference>
<dbReference type="Proteomes" id="UP000190696">
    <property type="component" value="Unassembled WGS sequence"/>
</dbReference>